<dbReference type="Proteomes" id="UP001056120">
    <property type="component" value="Linkage Group LG18"/>
</dbReference>
<protein>
    <submittedName>
        <fullName evidence="1">Uncharacterized protein</fullName>
    </submittedName>
</protein>
<proteinExistence type="predicted"/>
<gene>
    <name evidence="1" type="ORF">L1987_55655</name>
</gene>
<accession>A0ACB9EBL5</accession>
<sequence length="109" mass="12380">MRRHQHITLIHELILQMPDLGCPSTFIPDTHMNIRKAESSHVIMIRNRVYSVASFIFFKFPIQNGVVDVNQFIFFVFFRVAGGGVFGFVGGRREVYNVRAFGWMSGGGG</sequence>
<reference evidence="2" key="1">
    <citation type="journal article" date="2022" name="Mol. Ecol. Resour.">
        <title>The genomes of chicory, endive, great burdock and yacon provide insights into Asteraceae palaeo-polyploidization history and plant inulin production.</title>
        <authorList>
            <person name="Fan W."/>
            <person name="Wang S."/>
            <person name="Wang H."/>
            <person name="Wang A."/>
            <person name="Jiang F."/>
            <person name="Liu H."/>
            <person name="Zhao H."/>
            <person name="Xu D."/>
            <person name="Zhang Y."/>
        </authorList>
    </citation>
    <scope>NUCLEOTIDE SEQUENCE [LARGE SCALE GENOMIC DNA]</scope>
    <source>
        <strain evidence="2">cv. Yunnan</strain>
    </source>
</reference>
<comment type="caution">
    <text evidence="1">The sequence shown here is derived from an EMBL/GenBank/DDBJ whole genome shotgun (WGS) entry which is preliminary data.</text>
</comment>
<evidence type="ECO:0000313" key="1">
    <source>
        <dbReference type="EMBL" id="KAI3755846.1"/>
    </source>
</evidence>
<reference evidence="1 2" key="2">
    <citation type="journal article" date="2022" name="Mol. Ecol. Resour.">
        <title>The genomes of chicory, endive, great burdock and yacon provide insights into Asteraceae paleo-polyploidization history and plant inulin production.</title>
        <authorList>
            <person name="Fan W."/>
            <person name="Wang S."/>
            <person name="Wang H."/>
            <person name="Wang A."/>
            <person name="Jiang F."/>
            <person name="Liu H."/>
            <person name="Zhao H."/>
            <person name="Xu D."/>
            <person name="Zhang Y."/>
        </authorList>
    </citation>
    <scope>NUCLEOTIDE SEQUENCE [LARGE SCALE GENOMIC DNA]</scope>
    <source>
        <strain evidence="2">cv. Yunnan</strain>
        <tissue evidence="1">Leaves</tissue>
    </source>
</reference>
<keyword evidence="2" id="KW-1185">Reference proteome</keyword>
<organism evidence="1 2">
    <name type="scientific">Smallanthus sonchifolius</name>
    <dbReference type="NCBI Taxonomy" id="185202"/>
    <lineage>
        <taxon>Eukaryota</taxon>
        <taxon>Viridiplantae</taxon>
        <taxon>Streptophyta</taxon>
        <taxon>Embryophyta</taxon>
        <taxon>Tracheophyta</taxon>
        <taxon>Spermatophyta</taxon>
        <taxon>Magnoliopsida</taxon>
        <taxon>eudicotyledons</taxon>
        <taxon>Gunneridae</taxon>
        <taxon>Pentapetalae</taxon>
        <taxon>asterids</taxon>
        <taxon>campanulids</taxon>
        <taxon>Asterales</taxon>
        <taxon>Asteraceae</taxon>
        <taxon>Asteroideae</taxon>
        <taxon>Heliantheae alliance</taxon>
        <taxon>Millerieae</taxon>
        <taxon>Smallanthus</taxon>
    </lineage>
</organism>
<dbReference type="EMBL" id="CM042035">
    <property type="protein sequence ID" value="KAI3755846.1"/>
    <property type="molecule type" value="Genomic_DNA"/>
</dbReference>
<evidence type="ECO:0000313" key="2">
    <source>
        <dbReference type="Proteomes" id="UP001056120"/>
    </source>
</evidence>
<name>A0ACB9EBL5_9ASTR</name>